<name>A0A210QJ24_MIZYE</name>
<dbReference type="PANTHER" id="PTHR33887">
    <property type="entry name" value="PB1 DOMAIN-CONTAINING PROTEIN"/>
    <property type="match status" value="1"/>
</dbReference>
<evidence type="ECO:0000313" key="3">
    <source>
        <dbReference type="Proteomes" id="UP000242188"/>
    </source>
</evidence>
<comment type="caution">
    <text evidence="2">The sequence shown here is derived from an EMBL/GenBank/DDBJ whole genome shotgun (WGS) entry which is preliminary data.</text>
</comment>
<dbReference type="Proteomes" id="UP000242188">
    <property type="component" value="Unassembled WGS sequence"/>
</dbReference>
<protein>
    <submittedName>
        <fullName evidence="2">Uncharacterized protein</fullName>
    </submittedName>
</protein>
<sequence>MFICVKYGDNESLICNPMCAVINLLNSIKRRAGYGNTNVTVDLSDETGLVKELDMHKHEYANKYLTSHGTYILVQKEMMSDNVSIDSGSTPLPSQYQYTPLLQELEEHFPNYKLHVENLQPKVTRKRTGNKSPSPAGRYSSKSKKPDGVSKRATAKKRQ</sequence>
<dbReference type="PANTHER" id="PTHR33887:SF5">
    <property type="entry name" value="PB1 DOMAIN-CONTAINING PROTEIN"/>
    <property type="match status" value="1"/>
</dbReference>
<dbReference type="InterPro" id="IPR039471">
    <property type="entry name" value="CXorf65-like"/>
</dbReference>
<dbReference type="Pfam" id="PF15874">
    <property type="entry name" value="Il2rg"/>
    <property type="match status" value="1"/>
</dbReference>
<evidence type="ECO:0000256" key="1">
    <source>
        <dbReference type="SAM" id="MobiDB-lite"/>
    </source>
</evidence>
<accession>A0A210QJ24</accession>
<dbReference type="EMBL" id="NEDP02003406">
    <property type="protein sequence ID" value="OWF48722.1"/>
    <property type="molecule type" value="Genomic_DNA"/>
</dbReference>
<feature type="region of interest" description="Disordered" evidence="1">
    <location>
        <begin position="116"/>
        <end position="159"/>
    </location>
</feature>
<keyword evidence="3" id="KW-1185">Reference proteome</keyword>
<dbReference type="OrthoDB" id="2109241at2759"/>
<organism evidence="2 3">
    <name type="scientific">Mizuhopecten yessoensis</name>
    <name type="common">Japanese scallop</name>
    <name type="synonym">Patinopecten yessoensis</name>
    <dbReference type="NCBI Taxonomy" id="6573"/>
    <lineage>
        <taxon>Eukaryota</taxon>
        <taxon>Metazoa</taxon>
        <taxon>Spiralia</taxon>
        <taxon>Lophotrochozoa</taxon>
        <taxon>Mollusca</taxon>
        <taxon>Bivalvia</taxon>
        <taxon>Autobranchia</taxon>
        <taxon>Pteriomorphia</taxon>
        <taxon>Pectinida</taxon>
        <taxon>Pectinoidea</taxon>
        <taxon>Pectinidae</taxon>
        <taxon>Mizuhopecten</taxon>
    </lineage>
</organism>
<reference evidence="2 3" key="1">
    <citation type="journal article" date="2017" name="Nat. Ecol. Evol.">
        <title>Scallop genome provides insights into evolution of bilaterian karyotype and development.</title>
        <authorList>
            <person name="Wang S."/>
            <person name="Zhang J."/>
            <person name="Jiao W."/>
            <person name="Li J."/>
            <person name="Xun X."/>
            <person name="Sun Y."/>
            <person name="Guo X."/>
            <person name="Huan P."/>
            <person name="Dong B."/>
            <person name="Zhang L."/>
            <person name="Hu X."/>
            <person name="Sun X."/>
            <person name="Wang J."/>
            <person name="Zhao C."/>
            <person name="Wang Y."/>
            <person name="Wang D."/>
            <person name="Huang X."/>
            <person name="Wang R."/>
            <person name="Lv J."/>
            <person name="Li Y."/>
            <person name="Zhang Z."/>
            <person name="Liu B."/>
            <person name="Lu W."/>
            <person name="Hui Y."/>
            <person name="Liang J."/>
            <person name="Zhou Z."/>
            <person name="Hou R."/>
            <person name="Li X."/>
            <person name="Liu Y."/>
            <person name="Li H."/>
            <person name="Ning X."/>
            <person name="Lin Y."/>
            <person name="Zhao L."/>
            <person name="Xing Q."/>
            <person name="Dou J."/>
            <person name="Li Y."/>
            <person name="Mao J."/>
            <person name="Guo H."/>
            <person name="Dou H."/>
            <person name="Li T."/>
            <person name="Mu C."/>
            <person name="Jiang W."/>
            <person name="Fu Q."/>
            <person name="Fu X."/>
            <person name="Miao Y."/>
            <person name="Liu J."/>
            <person name="Yu Q."/>
            <person name="Li R."/>
            <person name="Liao H."/>
            <person name="Li X."/>
            <person name="Kong Y."/>
            <person name="Jiang Z."/>
            <person name="Chourrout D."/>
            <person name="Li R."/>
            <person name="Bao Z."/>
        </authorList>
    </citation>
    <scope>NUCLEOTIDE SEQUENCE [LARGE SCALE GENOMIC DNA]</scope>
    <source>
        <strain evidence="2 3">PY_sf001</strain>
    </source>
</reference>
<dbReference type="AlphaFoldDB" id="A0A210QJ24"/>
<evidence type="ECO:0000313" key="2">
    <source>
        <dbReference type="EMBL" id="OWF48722.1"/>
    </source>
</evidence>
<gene>
    <name evidence="2" type="ORF">KP79_PYT10160</name>
</gene>
<proteinExistence type="predicted"/>